<dbReference type="Proteomes" id="UP000036908">
    <property type="component" value="Unassembled WGS sequence"/>
</dbReference>
<accession>A0A0L8ANE7</accession>
<dbReference type="PROSITE" id="PS51257">
    <property type="entry name" value="PROKAR_LIPOPROTEIN"/>
    <property type="match status" value="1"/>
</dbReference>
<feature type="signal peptide" evidence="1">
    <location>
        <begin position="1"/>
        <end position="20"/>
    </location>
</feature>
<dbReference type="Pfam" id="PF20113">
    <property type="entry name" value="DUF6503"/>
    <property type="match status" value="1"/>
</dbReference>
<evidence type="ECO:0000256" key="1">
    <source>
        <dbReference type="SAM" id="SignalP"/>
    </source>
</evidence>
<keyword evidence="3" id="KW-1185">Reference proteome</keyword>
<evidence type="ECO:0008006" key="4">
    <source>
        <dbReference type="Google" id="ProtNLM"/>
    </source>
</evidence>
<dbReference type="RefSeq" id="WP_053222459.1">
    <property type="nucleotide sequence ID" value="NZ_JSVA01000005.1"/>
</dbReference>
<gene>
    <name evidence="2" type="ORF">OB69_04245</name>
</gene>
<dbReference type="EMBL" id="JSVA01000005">
    <property type="protein sequence ID" value="KOF03781.1"/>
    <property type="molecule type" value="Genomic_DNA"/>
</dbReference>
<proteinExistence type="predicted"/>
<reference evidence="3" key="1">
    <citation type="submission" date="2014-11" db="EMBL/GenBank/DDBJ databases">
        <title>Genome sequencing of Roseivirga sp. D-25.</title>
        <authorList>
            <person name="Selvaratnam C."/>
            <person name="Thevarajoo S."/>
            <person name="Goh K.M."/>
            <person name="Eee R."/>
            <person name="Chan K.-G."/>
            <person name="Chong C.S."/>
        </authorList>
    </citation>
    <scope>NUCLEOTIDE SEQUENCE [LARGE SCALE GENOMIC DNA]</scope>
    <source>
        <strain evidence="3">D-25</strain>
    </source>
</reference>
<comment type="caution">
    <text evidence="2">The sequence shown here is derived from an EMBL/GenBank/DDBJ whole genome shotgun (WGS) entry which is preliminary data.</text>
</comment>
<name>A0A0L8ANE7_9BACT</name>
<keyword evidence="1" id="KW-0732">Signal</keyword>
<organism evidence="2 3">
    <name type="scientific">Roseivirga seohaensis subsp. aquiponti</name>
    <dbReference type="NCBI Taxonomy" id="1566026"/>
    <lineage>
        <taxon>Bacteria</taxon>
        <taxon>Pseudomonadati</taxon>
        <taxon>Bacteroidota</taxon>
        <taxon>Cytophagia</taxon>
        <taxon>Cytophagales</taxon>
        <taxon>Roseivirgaceae</taxon>
        <taxon>Roseivirga</taxon>
    </lineage>
</organism>
<evidence type="ECO:0000313" key="3">
    <source>
        <dbReference type="Proteomes" id="UP000036908"/>
    </source>
</evidence>
<dbReference type="InterPro" id="IPR045444">
    <property type="entry name" value="DUF6503"/>
</dbReference>
<evidence type="ECO:0000313" key="2">
    <source>
        <dbReference type="EMBL" id="KOF03781.1"/>
    </source>
</evidence>
<dbReference type="OrthoDB" id="1489248at2"/>
<sequence>MTRYFTPIFLLLFISCSVLSAQEEQISGTELLNRSISFHDPSGQWQKVKMELVIDQEMPNGSVRPSHVIIDNQKGAFELSFVKDNHLFNWKVDGRDSTESFMDYRVITDSVRVDTLQLSPDRARRWRNYYSYLYGLPMKLKDKGTNIDPVVQSTTFDGKPVLALKVTYDKNVGSDTWYFYFHPETYALVGYRFFHNEAENDGEYIVIEGLEIQNGMRIPMHRAWYTNNENRWLGTDRFISLKLTRN</sequence>
<dbReference type="AlphaFoldDB" id="A0A0L8ANE7"/>
<protein>
    <recommendedName>
        <fullName evidence="4">Aspartyl-tRNA synthetase</fullName>
    </recommendedName>
</protein>
<dbReference type="PATRIC" id="fig|1566026.4.peg.2675"/>
<feature type="chain" id="PRO_5005580473" description="Aspartyl-tRNA synthetase" evidence="1">
    <location>
        <begin position="21"/>
        <end position="246"/>
    </location>
</feature>